<dbReference type="Proteomes" id="UP000321261">
    <property type="component" value="Unassembled WGS sequence"/>
</dbReference>
<evidence type="ECO:0000313" key="3">
    <source>
        <dbReference type="Proteomes" id="UP000321261"/>
    </source>
</evidence>
<dbReference type="RefSeq" id="WP_170309218.1">
    <property type="nucleotide sequence ID" value="NZ_VIWU01000001.1"/>
</dbReference>
<name>A0A561T415_9PSEU</name>
<keyword evidence="1" id="KW-0812">Transmembrane</keyword>
<protein>
    <submittedName>
        <fullName evidence="2">Uncharacterized protein</fullName>
    </submittedName>
</protein>
<feature type="transmembrane region" description="Helical" evidence="1">
    <location>
        <begin position="63"/>
        <end position="80"/>
    </location>
</feature>
<accession>A0A561T415</accession>
<organism evidence="2 3">
    <name type="scientific">Pseudonocardia hierapolitana</name>
    <dbReference type="NCBI Taxonomy" id="1128676"/>
    <lineage>
        <taxon>Bacteria</taxon>
        <taxon>Bacillati</taxon>
        <taxon>Actinomycetota</taxon>
        <taxon>Actinomycetes</taxon>
        <taxon>Pseudonocardiales</taxon>
        <taxon>Pseudonocardiaceae</taxon>
        <taxon>Pseudonocardia</taxon>
    </lineage>
</organism>
<feature type="transmembrane region" description="Helical" evidence="1">
    <location>
        <begin position="38"/>
        <end position="57"/>
    </location>
</feature>
<sequence>MPRDKLTPIAVAQNSEYSTRLLAAQARLYTDAKNVHDVRVTIVLILSTVTIIAALMLPAIRPLIGATGGIAALLWSAVASDRERRRRREAAFVQEEFDTHVFNLPWNDLAADHPSPTLIAEAAARYRGNRTQDWYPDTKNVVRPLDVLICQRSNLGWGSSMHRYYAACLTGALLLLVVGAAAVSLVFHMSVVDMLTAVLVPLLAPLRELIEMIKANRDSGETKAKLEAKVLSLWSQGMRGPNLPTVSDCRAVQDRILGIRQSNAHVPDWLDSLRRNRTESIMQQSAAHLISEAIQHGRVR</sequence>
<proteinExistence type="predicted"/>
<evidence type="ECO:0000256" key="1">
    <source>
        <dbReference type="SAM" id="Phobius"/>
    </source>
</evidence>
<comment type="caution">
    <text evidence="2">The sequence shown here is derived from an EMBL/GenBank/DDBJ whole genome shotgun (WGS) entry which is preliminary data.</text>
</comment>
<reference evidence="2 3" key="1">
    <citation type="submission" date="2019-06" db="EMBL/GenBank/DDBJ databases">
        <title>Sequencing the genomes of 1000 actinobacteria strains.</title>
        <authorList>
            <person name="Klenk H.-P."/>
        </authorList>
    </citation>
    <scope>NUCLEOTIDE SEQUENCE [LARGE SCALE GENOMIC DNA]</scope>
    <source>
        <strain evidence="2 3">DSM 45671</strain>
    </source>
</reference>
<keyword evidence="1" id="KW-0472">Membrane</keyword>
<dbReference type="EMBL" id="VIWU01000001">
    <property type="protein sequence ID" value="TWF81860.1"/>
    <property type="molecule type" value="Genomic_DNA"/>
</dbReference>
<keyword evidence="3" id="KW-1185">Reference proteome</keyword>
<dbReference type="InterPro" id="IPR049920">
    <property type="entry name" value="IK1_05631-like"/>
</dbReference>
<evidence type="ECO:0000313" key="2">
    <source>
        <dbReference type="EMBL" id="TWF81860.1"/>
    </source>
</evidence>
<feature type="transmembrane region" description="Helical" evidence="1">
    <location>
        <begin position="164"/>
        <end position="185"/>
    </location>
</feature>
<dbReference type="Pfam" id="PF18159">
    <property type="entry name" value="S_4TM"/>
    <property type="match status" value="1"/>
</dbReference>
<keyword evidence="1" id="KW-1133">Transmembrane helix</keyword>
<gene>
    <name evidence="2" type="ORF">FHX44_117805</name>
</gene>
<dbReference type="AlphaFoldDB" id="A0A561T415"/>